<evidence type="ECO:0000313" key="4">
    <source>
        <dbReference type="Proteomes" id="UP000011769"/>
    </source>
</evidence>
<evidence type="ECO:0000313" key="3">
    <source>
        <dbReference type="EMBL" id="EMG24929.1"/>
    </source>
</evidence>
<evidence type="ECO:0000256" key="1">
    <source>
        <dbReference type="SAM" id="MobiDB-lite"/>
    </source>
</evidence>
<keyword evidence="2" id="KW-0732">Signal</keyword>
<feature type="signal peptide" evidence="2">
    <location>
        <begin position="1"/>
        <end position="18"/>
    </location>
</feature>
<dbReference type="PROSITE" id="PS51257">
    <property type="entry name" value="PROKAR_LIPOPROTEIN"/>
    <property type="match status" value="1"/>
</dbReference>
<feature type="chain" id="PRO_5045709429" description="Lipoprotein" evidence="2">
    <location>
        <begin position="19"/>
        <end position="43"/>
    </location>
</feature>
<reference evidence="3 4" key="1">
    <citation type="journal article" date="2013" name="PLoS ONE">
        <title>Comparative Genomic Characterization of Three Streptococcus parauberis Strains in Fish Pathogen, as Assessed by Wide-Genome Analyses.</title>
        <authorList>
            <person name="Nho S.W."/>
            <person name="Hikima J."/>
            <person name="Park S.B."/>
            <person name="Jang H.B."/>
            <person name="Cha I.S."/>
            <person name="Yasuike M."/>
            <person name="Nakamura Y."/>
            <person name="Fujiwara A."/>
            <person name="Sano M."/>
            <person name="Kanai K."/>
            <person name="Kondo H."/>
            <person name="Hirono I."/>
            <person name="Takeyama H."/>
            <person name="Aoki T."/>
            <person name="Jung T.S."/>
        </authorList>
    </citation>
    <scope>NUCLEOTIDE SEQUENCE [LARGE SCALE GENOMIC DNA]</scope>
    <source>
        <strain evidence="3 4">KRS-02083</strain>
    </source>
</reference>
<gene>
    <name evidence="3" type="ORF">SPJ1_1800</name>
</gene>
<accession>A0ABN0IQ15</accession>
<dbReference type="EMBL" id="ALYM01000006">
    <property type="protein sequence ID" value="EMG24929.1"/>
    <property type="molecule type" value="Genomic_DNA"/>
</dbReference>
<sequence>MRKYFGIFLIVCSCLLIACSKETSKGQESQRFSPNIEKNGAVP</sequence>
<organism evidence="3 4">
    <name type="scientific">Streptococcus parauberis KRS-02083</name>
    <dbReference type="NCBI Taxonomy" id="1207545"/>
    <lineage>
        <taxon>Bacteria</taxon>
        <taxon>Bacillati</taxon>
        <taxon>Bacillota</taxon>
        <taxon>Bacilli</taxon>
        <taxon>Lactobacillales</taxon>
        <taxon>Streptococcaceae</taxon>
        <taxon>Streptococcus</taxon>
    </lineage>
</organism>
<dbReference type="Proteomes" id="UP000011769">
    <property type="component" value="Unassembled WGS sequence"/>
</dbReference>
<proteinExistence type="predicted"/>
<evidence type="ECO:0008006" key="5">
    <source>
        <dbReference type="Google" id="ProtNLM"/>
    </source>
</evidence>
<name>A0ABN0IQ15_9STRE</name>
<comment type="caution">
    <text evidence="3">The sequence shown here is derived from an EMBL/GenBank/DDBJ whole genome shotgun (WGS) entry which is preliminary data.</text>
</comment>
<feature type="region of interest" description="Disordered" evidence="1">
    <location>
        <begin position="23"/>
        <end position="43"/>
    </location>
</feature>
<evidence type="ECO:0000256" key="2">
    <source>
        <dbReference type="SAM" id="SignalP"/>
    </source>
</evidence>
<protein>
    <recommendedName>
        <fullName evidence="5">Lipoprotein</fullName>
    </recommendedName>
</protein>
<keyword evidence="4" id="KW-1185">Reference proteome</keyword>